<dbReference type="Pfam" id="PF25084">
    <property type="entry name" value="LbH_EIF2B"/>
    <property type="match status" value="1"/>
</dbReference>
<dbReference type="GO" id="GO:0003743">
    <property type="term" value="F:translation initiation factor activity"/>
    <property type="evidence" value="ECO:0007669"/>
    <property type="project" value="UniProtKB-KW"/>
</dbReference>
<keyword evidence="4" id="KW-0648">Protein biosynthesis</keyword>
<gene>
    <name evidence="4" type="primary">Eif2b5-L</name>
    <name evidence="4" type="ORF">Hamer_G015494</name>
</gene>
<organism evidence="4 5">
    <name type="scientific">Homarus americanus</name>
    <name type="common">American lobster</name>
    <dbReference type="NCBI Taxonomy" id="6706"/>
    <lineage>
        <taxon>Eukaryota</taxon>
        <taxon>Metazoa</taxon>
        <taxon>Ecdysozoa</taxon>
        <taxon>Arthropoda</taxon>
        <taxon>Crustacea</taxon>
        <taxon>Multicrustacea</taxon>
        <taxon>Malacostraca</taxon>
        <taxon>Eumalacostraca</taxon>
        <taxon>Eucarida</taxon>
        <taxon>Decapoda</taxon>
        <taxon>Pleocyemata</taxon>
        <taxon>Astacidea</taxon>
        <taxon>Nephropoidea</taxon>
        <taxon>Nephropidae</taxon>
        <taxon>Homarus</taxon>
    </lineage>
</organism>
<protein>
    <submittedName>
        <fullName evidence="4">Translation initiation factor eIF-2B subunit epsilon-like</fullName>
    </submittedName>
</protein>
<dbReference type="PANTHER" id="PTHR45887">
    <property type="entry name" value="TRANSLATION INITIATION FACTOR EIF-2B SUBUNIT EPSILON"/>
    <property type="match status" value="1"/>
</dbReference>
<evidence type="ECO:0000313" key="5">
    <source>
        <dbReference type="Proteomes" id="UP000747542"/>
    </source>
</evidence>
<name>A0A8J5N9Y9_HOMAM</name>
<dbReference type="InterPro" id="IPR044123">
    <property type="entry name" value="W2_eIF2B_epsilon"/>
</dbReference>
<evidence type="ECO:0000313" key="4">
    <source>
        <dbReference type="EMBL" id="KAG7176675.1"/>
    </source>
</evidence>
<keyword evidence="5" id="KW-1185">Reference proteome</keyword>
<dbReference type="PANTHER" id="PTHR45887:SF1">
    <property type="entry name" value="TRANSLATION INITIATION FACTOR EIF-2B SUBUNIT EPSILON"/>
    <property type="match status" value="1"/>
</dbReference>
<feature type="region of interest" description="Disordered" evidence="2">
    <location>
        <begin position="459"/>
        <end position="499"/>
    </location>
</feature>
<evidence type="ECO:0000256" key="1">
    <source>
        <dbReference type="ARBA" id="ARBA00022490"/>
    </source>
</evidence>
<dbReference type="GO" id="GO:0005851">
    <property type="term" value="C:eukaryotic translation initiation factor 2B complex"/>
    <property type="evidence" value="ECO:0007669"/>
    <property type="project" value="TreeGrafter"/>
</dbReference>
<dbReference type="PROSITE" id="PS51363">
    <property type="entry name" value="W2"/>
    <property type="match status" value="1"/>
</dbReference>
<dbReference type="Proteomes" id="UP000747542">
    <property type="component" value="Unassembled WGS sequence"/>
</dbReference>
<keyword evidence="1" id="KW-0963">Cytoplasm</keyword>
<dbReference type="Pfam" id="PF00483">
    <property type="entry name" value="NTP_transferase"/>
    <property type="match status" value="1"/>
</dbReference>
<dbReference type="Pfam" id="PF02020">
    <property type="entry name" value="W2"/>
    <property type="match status" value="1"/>
</dbReference>
<dbReference type="InterPro" id="IPR003307">
    <property type="entry name" value="W2_domain"/>
</dbReference>
<proteinExistence type="predicted"/>
<reference evidence="4" key="1">
    <citation type="journal article" date="2021" name="Sci. Adv.">
        <title>The American lobster genome reveals insights on longevity, neural, and immune adaptations.</title>
        <authorList>
            <person name="Polinski J.M."/>
            <person name="Zimin A.V."/>
            <person name="Clark K.F."/>
            <person name="Kohn A.B."/>
            <person name="Sadowski N."/>
            <person name="Timp W."/>
            <person name="Ptitsyn A."/>
            <person name="Khanna P."/>
            <person name="Romanova D.Y."/>
            <person name="Williams P."/>
            <person name="Greenwood S.J."/>
            <person name="Moroz L.L."/>
            <person name="Walt D.R."/>
            <person name="Bodnar A.G."/>
        </authorList>
    </citation>
    <scope>NUCLEOTIDE SEQUENCE</scope>
    <source>
        <strain evidence="4">GMGI-L3</strain>
    </source>
</reference>
<comment type="caution">
    <text evidence="4">The sequence shown here is derived from an EMBL/GenBank/DDBJ whole genome shotgun (WGS) entry which is preliminary data.</text>
</comment>
<evidence type="ECO:0000259" key="3">
    <source>
        <dbReference type="PROSITE" id="PS51363"/>
    </source>
</evidence>
<dbReference type="OrthoDB" id="424572at2759"/>
<sequence length="668" mass="74848">MAPQAELREEKTLQAVVLTDIYQEHDQPITQDLPKVLVPLVNTPLLDYTLDWLERSGVDEAIVYCRTHPHSDMIRQHCRGFAMRRGDCGLKISVVTSEDCHSMGDAMRDLYAKSLLKDDFFLVHGDVVATLDLKALMTKHKEYRAADKSVIMTSVYVNNEEEYIGDKEATATLITNSTTGKLLCHKRPSNNLTKFNISTELFQNSNELQVMPVVHDPNIAVCSEAVPSLFSDNFDYANRDNLIRGVIEQEELLGYTIRCEILDAGYATRASSFRLYEKVSGEVIRRMAYPMVSEVSLTSHRIRYTYDTFTNNYWEPSAKFHKGCGGTNVVVGAGSEVSMTAQLQWSVVGDHCIVEDNVKAQSAFIMNNVHIKAGCVLKHCFLGNNVTLEENVKLSPGCMVGAGVILGPNITVPPATYFIATPPKDEFNLETISQEPDLRICGTKGHAFEVVREVGDLAEQGSDGDYVEDLEEEEEDSEEDMSDSAPMSDEDEHREHEFKREMMESLANALRESSAAENVVLEINASRHAYNMSMEDVLTTVTQGIIRVGGEDKNSGDGSSENLWRGIKLSITAFTDVLRNYIRKDRDQVLVLNAIELLFSESAEYLPVAQKILYELNQTHEILDDEVVVHWFKRGGASTSAFPALKQAITRFIEWLEQEDSDDDDSDT</sequence>
<evidence type="ECO:0000256" key="2">
    <source>
        <dbReference type="SAM" id="MobiDB-lite"/>
    </source>
</evidence>
<feature type="domain" description="W2" evidence="3">
    <location>
        <begin position="488"/>
        <end position="666"/>
    </location>
</feature>
<feature type="compositionally biased region" description="Acidic residues" evidence="2">
    <location>
        <begin position="465"/>
        <end position="490"/>
    </location>
</feature>
<dbReference type="EMBL" id="JAHLQT010003055">
    <property type="protein sequence ID" value="KAG7176675.1"/>
    <property type="molecule type" value="Genomic_DNA"/>
</dbReference>
<dbReference type="InterPro" id="IPR005835">
    <property type="entry name" value="NTP_transferase_dom"/>
</dbReference>
<accession>A0A8J5N9Y9</accession>
<dbReference type="SMART" id="SM00515">
    <property type="entry name" value="eIF5C"/>
    <property type="match status" value="1"/>
</dbReference>
<dbReference type="GO" id="GO:0031369">
    <property type="term" value="F:translation initiation factor binding"/>
    <property type="evidence" value="ECO:0007669"/>
    <property type="project" value="InterPro"/>
</dbReference>
<dbReference type="GO" id="GO:0005085">
    <property type="term" value="F:guanyl-nucleotide exchange factor activity"/>
    <property type="evidence" value="ECO:0007669"/>
    <property type="project" value="InterPro"/>
</dbReference>
<dbReference type="InterPro" id="IPR051956">
    <property type="entry name" value="eIF2B_epsilon"/>
</dbReference>
<dbReference type="CDD" id="cd11558">
    <property type="entry name" value="W2_eIF2B_epsilon"/>
    <property type="match status" value="1"/>
</dbReference>
<dbReference type="InterPro" id="IPR056764">
    <property type="entry name" value="LbH_EIF2B3/5"/>
</dbReference>
<dbReference type="AlphaFoldDB" id="A0A8J5N9Y9"/>
<keyword evidence="4" id="KW-0396">Initiation factor</keyword>